<dbReference type="AlphaFoldDB" id="A0A194XEF0"/>
<protein>
    <submittedName>
        <fullName evidence="3">Uncharacterized protein</fullName>
    </submittedName>
</protein>
<accession>A0A194XEF0</accession>
<keyword evidence="4" id="KW-1185">Reference proteome</keyword>
<gene>
    <name evidence="3" type="ORF">LY89DRAFT_774366</name>
</gene>
<dbReference type="InParanoid" id="A0A194XEF0"/>
<dbReference type="KEGG" id="psco:LY89DRAFT_774366"/>
<sequence length="261" mass="30368">MVLFLEYGIFPGLSLPTQIWDQSLAIWHEIILSRVFVDFNVYHKLFGEMIEAYLRRGADSNLELYIPEESCAEIMEKISVGKLFRNTFDFEVRTGNNVYEASKRRSIIRVTREFHFIFKRGGKASLRDLIEFWAFENEEAILRMMDKNLQQLELEPTTMPQDEQEQAEESSTMQPLERITPKPKDPSQLQLEFDSTEDKQQKEAGKFEVVISELARVSKPPTGLFDLLQGWMTLLAAFFSGILVAVLLPRLMNFWNGDVIW</sequence>
<proteinExistence type="predicted"/>
<feature type="region of interest" description="Disordered" evidence="1">
    <location>
        <begin position="158"/>
        <end position="200"/>
    </location>
</feature>
<dbReference type="EMBL" id="KQ947412">
    <property type="protein sequence ID" value="KUJ18521.1"/>
    <property type="molecule type" value="Genomic_DNA"/>
</dbReference>
<dbReference type="Proteomes" id="UP000070700">
    <property type="component" value="Unassembled WGS sequence"/>
</dbReference>
<name>A0A194XEF0_MOLSC</name>
<evidence type="ECO:0000313" key="4">
    <source>
        <dbReference type="Proteomes" id="UP000070700"/>
    </source>
</evidence>
<dbReference type="RefSeq" id="XP_018072876.1">
    <property type="nucleotide sequence ID" value="XM_018221962.1"/>
</dbReference>
<feature type="transmembrane region" description="Helical" evidence="2">
    <location>
        <begin position="228"/>
        <end position="248"/>
    </location>
</feature>
<organism evidence="3 4">
    <name type="scientific">Mollisia scopiformis</name>
    <name type="common">Conifer needle endophyte fungus</name>
    <name type="synonym">Phialocephala scopiformis</name>
    <dbReference type="NCBI Taxonomy" id="149040"/>
    <lineage>
        <taxon>Eukaryota</taxon>
        <taxon>Fungi</taxon>
        <taxon>Dikarya</taxon>
        <taxon>Ascomycota</taxon>
        <taxon>Pezizomycotina</taxon>
        <taxon>Leotiomycetes</taxon>
        <taxon>Helotiales</taxon>
        <taxon>Mollisiaceae</taxon>
        <taxon>Mollisia</taxon>
    </lineage>
</organism>
<dbReference type="GeneID" id="28831688"/>
<keyword evidence="2" id="KW-1133">Transmembrane helix</keyword>
<keyword evidence="2" id="KW-0472">Membrane</keyword>
<reference evidence="3 4" key="1">
    <citation type="submission" date="2015-10" db="EMBL/GenBank/DDBJ databases">
        <title>Full genome of DAOMC 229536 Phialocephala scopiformis, a fungal endophyte of spruce producing the potent anti-insectan compound rugulosin.</title>
        <authorList>
            <consortium name="DOE Joint Genome Institute"/>
            <person name="Walker A.K."/>
            <person name="Frasz S.L."/>
            <person name="Seifert K.A."/>
            <person name="Miller J.D."/>
            <person name="Mondo S.J."/>
            <person name="Labutti K."/>
            <person name="Lipzen A."/>
            <person name="Dockter R."/>
            <person name="Kennedy M."/>
            <person name="Grigoriev I.V."/>
            <person name="Spatafora J.W."/>
        </authorList>
    </citation>
    <scope>NUCLEOTIDE SEQUENCE [LARGE SCALE GENOMIC DNA]</scope>
    <source>
        <strain evidence="3 4">CBS 120377</strain>
    </source>
</reference>
<evidence type="ECO:0000313" key="3">
    <source>
        <dbReference type="EMBL" id="KUJ18521.1"/>
    </source>
</evidence>
<evidence type="ECO:0000256" key="2">
    <source>
        <dbReference type="SAM" id="Phobius"/>
    </source>
</evidence>
<keyword evidence="2" id="KW-0812">Transmembrane</keyword>
<evidence type="ECO:0000256" key="1">
    <source>
        <dbReference type="SAM" id="MobiDB-lite"/>
    </source>
</evidence>